<keyword evidence="2" id="KW-1185">Reference proteome</keyword>
<dbReference type="InterPro" id="IPR032135">
    <property type="entry name" value="DUF4817"/>
</dbReference>
<evidence type="ECO:0000313" key="2">
    <source>
        <dbReference type="Proteomes" id="UP000515154"/>
    </source>
</evidence>
<dbReference type="Proteomes" id="UP000515154">
    <property type="component" value="Linkage group LG6"/>
</dbReference>
<feature type="domain" description="DUF4817" evidence="1">
    <location>
        <begin position="36"/>
        <end position="79"/>
    </location>
</feature>
<dbReference type="KEGG" id="osn:118763768"/>
<accession>A0A7E6EVJ3</accession>
<dbReference type="AlphaFoldDB" id="A0A7E6EVJ3"/>
<dbReference type="Pfam" id="PF16087">
    <property type="entry name" value="DUF4817"/>
    <property type="match status" value="1"/>
</dbReference>
<protein>
    <submittedName>
        <fullName evidence="3">Uncharacterized protein LOC118763768</fullName>
    </submittedName>
</protein>
<gene>
    <name evidence="3" type="primary">LOC118763768</name>
</gene>
<sequence>MFRKADKYLHLILETYFPAEGNISRFPSRVAAMNWTGEHRAFIVETFIKTNDSVTATQRAFRLHFNLGRHDPVPARNTILFMGYQLHSYWICFETKINPLNNLKMQFVKKLLPFHLK</sequence>
<proteinExistence type="predicted"/>
<evidence type="ECO:0000313" key="3">
    <source>
        <dbReference type="RefSeq" id="XP_036359394.1"/>
    </source>
</evidence>
<organism evidence="2 3">
    <name type="scientific">Octopus sinensis</name>
    <name type="common">East Asian common octopus</name>
    <dbReference type="NCBI Taxonomy" id="2607531"/>
    <lineage>
        <taxon>Eukaryota</taxon>
        <taxon>Metazoa</taxon>
        <taxon>Spiralia</taxon>
        <taxon>Lophotrochozoa</taxon>
        <taxon>Mollusca</taxon>
        <taxon>Cephalopoda</taxon>
        <taxon>Coleoidea</taxon>
        <taxon>Octopodiformes</taxon>
        <taxon>Octopoda</taxon>
        <taxon>Incirrata</taxon>
        <taxon>Octopodidae</taxon>
        <taxon>Octopus</taxon>
    </lineage>
</organism>
<evidence type="ECO:0000259" key="1">
    <source>
        <dbReference type="Pfam" id="PF16087"/>
    </source>
</evidence>
<name>A0A7E6EVJ3_9MOLL</name>
<dbReference type="RefSeq" id="XP_036359394.1">
    <property type="nucleotide sequence ID" value="XM_036503501.1"/>
</dbReference>
<reference evidence="3" key="1">
    <citation type="submission" date="2025-08" db="UniProtKB">
        <authorList>
            <consortium name="RefSeq"/>
        </authorList>
    </citation>
    <scope>IDENTIFICATION</scope>
</reference>